<keyword evidence="2" id="KW-1185">Reference proteome</keyword>
<accession>A0A7J9D3B2</accession>
<name>A0A7J9D3B2_GOSGO</name>
<protein>
    <submittedName>
        <fullName evidence="1">Uncharacterized protein</fullName>
    </submittedName>
</protein>
<organism evidence="1 2">
    <name type="scientific">Gossypium gossypioides</name>
    <name type="common">Mexican cotton</name>
    <name type="synonym">Selera gossypioides</name>
    <dbReference type="NCBI Taxonomy" id="34282"/>
    <lineage>
        <taxon>Eukaryota</taxon>
        <taxon>Viridiplantae</taxon>
        <taxon>Streptophyta</taxon>
        <taxon>Embryophyta</taxon>
        <taxon>Tracheophyta</taxon>
        <taxon>Spermatophyta</taxon>
        <taxon>Magnoliopsida</taxon>
        <taxon>eudicotyledons</taxon>
        <taxon>Gunneridae</taxon>
        <taxon>Pentapetalae</taxon>
        <taxon>rosids</taxon>
        <taxon>malvids</taxon>
        <taxon>Malvales</taxon>
        <taxon>Malvaceae</taxon>
        <taxon>Malvoideae</taxon>
        <taxon>Gossypium</taxon>
    </lineage>
</organism>
<evidence type="ECO:0000313" key="2">
    <source>
        <dbReference type="Proteomes" id="UP000593579"/>
    </source>
</evidence>
<comment type="caution">
    <text evidence="1">The sequence shown here is derived from an EMBL/GenBank/DDBJ whole genome shotgun (WGS) entry which is preliminary data.</text>
</comment>
<evidence type="ECO:0000313" key="1">
    <source>
        <dbReference type="EMBL" id="MBA0755034.1"/>
    </source>
</evidence>
<proteinExistence type="predicted"/>
<reference evidence="1 2" key="1">
    <citation type="journal article" date="2019" name="Genome Biol. Evol.">
        <title>Insights into the evolution of the New World diploid cottons (Gossypium, subgenus Houzingenia) based on genome sequencing.</title>
        <authorList>
            <person name="Grover C.E."/>
            <person name="Arick M.A. 2nd"/>
            <person name="Thrash A."/>
            <person name="Conover J.L."/>
            <person name="Sanders W.S."/>
            <person name="Peterson D.G."/>
            <person name="Frelichowski J.E."/>
            <person name="Scheffler J.A."/>
            <person name="Scheffler B.E."/>
            <person name="Wendel J.F."/>
        </authorList>
    </citation>
    <scope>NUCLEOTIDE SEQUENCE [LARGE SCALE GENOMIC DNA]</scope>
    <source>
        <strain evidence="1">5</strain>
        <tissue evidence="1">Leaf</tissue>
    </source>
</reference>
<gene>
    <name evidence="1" type="ORF">Gogos_021288</name>
</gene>
<dbReference type="Proteomes" id="UP000593579">
    <property type="component" value="Unassembled WGS sequence"/>
</dbReference>
<dbReference type="AlphaFoldDB" id="A0A7J9D3B2"/>
<dbReference type="EMBL" id="JABEZY010266959">
    <property type="protein sequence ID" value="MBA0755034.1"/>
    <property type="molecule type" value="Genomic_DNA"/>
</dbReference>
<sequence>MISQRMTSILCLSQFLDSMRGLRK</sequence>
<feature type="non-terminal residue" evidence="1">
    <location>
        <position position="24"/>
    </location>
</feature>